<dbReference type="OrthoDB" id="839663at2"/>
<evidence type="ECO:0000313" key="1">
    <source>
        <dbReference type="EMBL" id="SNS57174.1"/>
    </source>
</evidence>
<keyword evidence="2" id="KW-1185">Reference proteome</keyword>
<dbReference type="Pfam" id="PF04365">
    <property type="entry name" value="BrnT_toxin"/>
    <property type="match status" value="1"/>
</dbReference>
<sequence>MIFEFDFEKSNSNKEKHGIDFEEAQELWKDEDLTIIDARDENEKRYMVIGKVDSKFWSGVFTLRDGKIRVISARRSRRKEIELYEKERRIRKRNR</sequence>
<dbReference type="InterPro" id="IPR038573">
    <property type="entry name" value="BrnT_sf"/>
</dbReference>
<dbReference type="RefSeq" id="WP_089355458.1">
    <property type="nucleotide sequence ID" value="NZ_FZPD01000001.1"/>
</dbReference>
<protein>
    <submittedName>
        <fullName evidence="1">Uncharacterized protein</fullName>
    </submittedName>
</protein>
<dbReference type="AlphaFoldDB" id="A0A239FMK3"/>
<dbReference type="Gene3D" id="3.10.450.530">
    <property type="entry name" value="Ribonuclease toxin, BrnT, of type II toxin-antitoxin system"/>
    <property type="match status" value="1"/>
</dbReference>
<reference evidence="1 2" key="1">
    <citation type="submission" date="2017-06" db="EMBL/GenBank/DDBJ databases">
        <authorList>
            <person name="Kim H.J."/>
            <person name="Triplett B.A."/>
        </authorList>
    </citation>
    <scope>NUCLEOTIDE SEQUENCE [LARGE SCALE GENOMIC DNA]</scope>
    <source>
        <strain evidence="1 2">DSM 19307</strain>
    </source>
</reference>
<dbReference type="EMBL" id="FZPD01000001">
    <property type="protein sequence ID" value="SNS57174.1"/>
    <property type="molecule type" value="Genomic_DNA"/>
</dbReference>
<gene>
    <name evidence="1" type="ORF">SAMN05421640_0709</name>
</gene>
<evidence type="ECO:0000313" key="2">
    <source>
        <dbReference type="Proteomes" id="UP000198393"/>
    </source>
</evidence>
<accession>A0A239FMK3</accession>
<dbReference type="InterPro" id="IPR007460">
    <property type="entry name" value="BrnT_toxin"/>
</dbReference>
<name>A0A239FMK3_EKHLU</name>
<organism evidence="1 2">
    <name type="scientific">Ekhidna lutea</name>
    <dbReference type="NCBI Taxonomy" id="447679"/>
    <lineage>
        <taxon>Bacteria</taxon>
        <taxon>Pseudomonadati</taxon>
        <taxon>Bacteroidota</taxon>
        <taxon>Cytophagia</taxon>
        <taxon>Cytophagales</taxon>
        <taxon>Reichenbachiellaceae</taxon>
        <taxon>Ekhidna</taxon>
    </lineage>
</organism>
<proteinExistence type="predicted"/>
<dbReference type="Proteomes" id="UP000198393">
    <property type="component" value="Unassembled WGS sequence"/>
</dbReference>